<proteinExistence type="inferred from homology"/>
<dbReference type="GO" id="GO:0042393">
    <property type="term" value="F:histone binding"/>
    <property type="evidence" value="ECO:0007669"/>
    <property type="project" value="TreeGrafter"/>
</dbReference>
<evidence type="ECO:0000259" key="4">
    <source>
        <dbReference type="Pfam" id="PF03066"/>
    </source>
</evidence>
<dbReference type="Gene3D" id="2.60.120.340">
    <property type="entry name" value="Nucleoplasmin core domain"/>
    <property type="match status" value="1"/>
</dbReference>
<dbReference type="Proteomes" id="UP001501920">
    <property type="component" value="Chromosome 29"/>
</dbReference>
<sequence length="181" mass="19335">MSTCISEDASIGSVSLSELTSSSSISDRVCVHWGRASSFCIPCVPLCQPYGLSLFTCSSFRAVTGLPGCELSAAQSTAVFEVEDDLLENQFFIKTICLSAEAGDEMHVVAVSDGVGGSKPIPIATLRHCMPMVSFPGLELMPPVTFQLYSGKGPVFISGQHITLNPTEITEEEEEAHILKE</sequence>
<feature type="domain" description="Nucleoplasmin core" evidence="4">
    <location>
        <begin position="68"/>
        <end position="162"/>
    </location>
</feature>
<accession>A0AAR2IY45</accession>
<reference evidence="5 6" key="1">
    <citation type="submission" date="2020-10" db="EMBL/GenBank/DDBJ databases">
        <title>Pygocentrus nattereri (red-bellied piranha) genome, fPygNat1, primary haplotype.</title>
        <authorList>
            <person name="Myers G."/>
            <person name="Meyer A."/>
            <person name="Karagic N."/>
            <person name="Pippel M."/>
            <person name="Winkler S."/>
            <person name="Tracey A."/>
            <person name="Wood J."/>
            <person name="Formenti G."/>
            <person name="Howe K."/>
            <person name="Fedrigo O."/>
            <person name="Jarvis E.D."/>
        </authorList>
    </citation>
    <scope>NUCLEOTIDE SEQUENCE [LARGE SCALE GENOMIC DNA]</scope>
</reference>
<dbReference type="GeneTree" id="ENSGT00940000161418"/>
<reference evidence="5" key="2">
    <citation type="submission" date="2025-08" db="UniProtKB">
        <authorList>
            <consortium name="Ensembl"/>
        </authorList>
    </citation>
    <scope>IDENTIFICATION</scope>
</reference>
<dbReference type="Ensembl" id="ENSPNAT00000076427.1">
    <property type="protein sequence ID" value="ENSPNAP00000042969.1"/>
    <property type="gene ID" value="ENSPNAG00000018186.2"/>
</dbReference>
<reference evidence="5" key="3">
    <citation type="submission" date="2025-09" db="UniProtKB">
        <authorList>
            <consortium name="Ensembl"/>
        </authorList>
    </citation>
    <scope>IDENTIFICATION</scope>
</reference>
<keyword evidence="3" id="KW-0539">Nucleus</keyword>
<dbReference type="GO" id="GO:0003682">
    <property type="term" value="F:chromatin binding"/>
    <property type="evidence" value="ECO:0007669"/>
    <property type="project" value="TreeGrafter"/>
</dbReference>
<dbReference type="InterPro" id="IPR004301">
    <property type="entry name" value="Nucleoplasmin"/>
</dbReference>
<dbReference type="GO" id="GO:0003723">
    <property type="term" value="F:RNA binding"/>
    <property type="evidence" value="ECO:0007669"/>
    <property type="project" value="TreeGrafter"/>
</dbReference>
<dbReference type="GO" id="GO:0005654">
    <property type="term" value="C:nucleoplasm"/>
    <property type="evidence" value="ECO:0007669"/>
    <property type="project" value="TreeGrafter"/>
</dbReference>
<organism evidence="5 6">
    <name type="scientific">Pygocentrus nattereri</name>
    <name type="common">Red-bellied piranha</name>
    <dbReference type="NCBI Taxonomy" id="42514"/>
    <lineage>
        <taxon>Eukaryota</taxon>
        <taxon>Metazoa</taxon>
        <taxon>Chordata</taxon>
        <taxon>Craniata</taxon>
        <taxon>Vertebrata</taxon>
        <taxon>Euteleostomi</taxon>
        <taxon>Actinopterygii</taxon>
        <taxon>Neopterygii</taxon>
        <taxon>Teleostei</taxon>
        <taxon>Ostariophysi</taxon>
        <taxon>Characiformes</taxon>
        <taxon>Characoidei</taxon>
        <taxon>Pygocentrus</taxon>
    </lineage>
</organism>
<comment type="subcellular location">
    <subcellularLocation>
        <location evidence="1">Nucleus</location>
    </subcellularLocation>
</comment>
<dbReference type="Pfam" id="PF03066">
    <property type="entry name" value="Nucleoplasmin"/>
    <property type="match status" value="1"/>
</dbReference>
<dbReference type="SUPFAM" id="SSF69203">
    <property type="entry name" value="Nucleoplasmin-like core domain"/>
    <property type="match status" value="1"/>
</dbReference>
<dbReference type="GO" id="GO:0005737">
    <property type="term" value="C:cytoplasm"/>
    <property type="evidence" value="ECO:0007669"/>
    <property type="project" value="TreeGrafter"/>
</dbReference>
<evidence type="ECO:0000256" key="2">
    <source>
        <dbReference type="ARBA" id="ARBA00010744"/>
    </source>
</evidence>
<keyword evidence="6" id="KW-1185">Reference proteome</keyword>
<dbReference type="GO" id="GO:0006338">
    <property type="term" value="P:chromatin remodeling"/>
    <property type="evidence" value="ECO:0007669"/>
    <property type="project" value="TreeGrafter"/>
</dbReference>
<dbReference type="AlphaFoldDB" id="A0AAR2IY45"/>
<name>A0AAR2IY45_PYGNA</name>
<dbReference type="GO" id="GO:0005730">
    <property type="term" value="C:nucleolus"/>
    <property type="evidence" value="ECO:0007669"/>
    <property type="project" value="TreeGrafter"/>
</dbReference>
<comment type="similarity">
    <text evidence="2">Belongs to the nucleoplasmin family.</text>
</comment>
<dbReference type="PANTHER" id="PTHR22747:SF39">
    <property type="entry name" value="NUCLEOPLASMIN CORE DOMAIN-CONTAINING PROTEIN"/>
    <property type="match status" value="1"/>
</dbReference>
<gene>
    <name evidence="5" type="primary">SHISAL2A</name>
</gene>
<evidence type="ECO:0000313" key="6">
    <source>
        <dbReference type="Proteomes" id="UP001501920"/>
    </source>
</evidence>
<protein>
    <recommendedName>
        <fullName evidence="4">Nucleoplasmin core domain-containing protein</fullName>
    </recommendedName>
</protein>
<evidence type="ECO:0000256" key="1">
    <source>
        <dbReference type="ARBA" id="ARBA00004123"/>
    </source>
</evidence>
<dbReference type="InterPro" id="IPR036824">
    <property type="entry name" value="Nucleoplasmin_core_dom_sf"/>
</dbReference>
<evidence type="ECO:0000256" key="3">
    <source>
        <dbReference type="ARBA" id="ARBA00023242"/>
    </source>
</evidence>
<dbReference type="InterPro" id="IPR024057">
    <property type="entry name" value="Nucleoplasmin_core_dom"/>
</dbReference>
<dbReference type="PANTHER" id="PTHR22747">
    <property type="entry name" value="NUCLEOPLASMIN"/>
    <property type="match status" value="1"/>
</dbReference>
<evidence type="ECO:0000313" key="5">
    <source>
        <dbReference type="Ensembl" id="ENSPNAP00000042969.1"/>
    </source>
</evidence>